<organism evidence="10 11">
    <name type="scientific">Porphyromonas miyakawae</name>
    <dbReference type="NCBI Taxonomy" id="3137470"/>
    <lineage>
        <taxon>Bacteria</taxon>
        <taxon>Pseudomonadati</taxon>
        <taxon>Bacteroidota</taxon>
        <taxon>Bacteroidia</taxon>
        <taxon>Bacteroidales</taxon>
        <taxon>Porphyromonadaceae</taxon>
        <taxon>Porphyromonas</taxon>
    </lineage>
</organism>
<evidence type="ECO:0000256" key="2">
    <source>
        <dbReference type="ARBA" id="ARBA00002824"/>
    </source>
</evidence>
<dbReference type="RefSeq" id="WP_411915458.1">
    <property type="nucleotide sequence ID" value="NZ_BAAFSF010000001.1"/>
</dbReference>
<evidence type="ECO:0000256" key="4">
    <source>
        <dbReference type="ARBA" id="ARBA00012239"/>
    </source>
</evidence>
<evidence type="ECO:0000259" key="9">
    <source>
        <dbReference type="Pfam" id="PF00266"/>
    </source>
</evidence>
<dbReference type="InterPro" id="IPR015422">
    <property type="entry name" value="PyrdxlP-dep_Trfase_small"/>
</dbReference>
<dbReference type="PANTHER" id="PTHR43586:SF8">
    <property type="entry name" value="CYSTEINE DESULFURASE 1, CHLOROPLASTIC"/>
    <property type="match status" value="1"/>
</dbReference>
<evidence type="ECO:0000313" key="11">
    <source>
        <dbReference type="Proteomes" id="UP001628220"/>
    </source>
</evidence>
<accession>A0ABQ0E1V0</accession>
<name>A0ABQ0E1V0_9PORP</name>
<evidence type="ECO:0000256" key="7">
    <source>
        <dbReference type="ARBA" id="ARBA00022898"/>
    </source>
</evidence>
<dbReference type="CDD" id="cd06453">
    <property type="entry name" value="SufS_like"/>
    <property type="match status" value="1"/>
</dbReference>
<keyword evidence="11" id="KW-1185">Reference proteome</keyword>
<feature type="domain" description="Aminotransferase class V" evidence="9">
    <location>
        <begin position="25"/>
        <end position="393"/>
    </location>
</feature>
<dbReference type="PANTHER" id="PTHR43586">
    <property type="entry name" value="CYSTEINE DESULFURASE"/>
    <property type="match status" value="1"/>
</dbReference>
<dbReference type="Pfam" id="PF00266">
    <property type="entry name" value="Aminotran_5"/>
    <property type="match status" value="1"/>
</dbReference>
<dbReference type="InterPro" id="IPR010970">
    <property type="entry name" value="Cys_dSase_SufS"/>
</dbReference>
<dbReference type="Proteomes" id="UP001628220">
    <property type="component" value="Unassembled WGS sequence"/>
</dbReference>
<comment type="similarity">
    <text evidence="3">Belongs to the class-V pyridoxal-phosphate-dependent aminotransferase family. Csd subfamily.</text>
</comment>
<comment type="caution">
    <text evidence="10">The sequence shown here is derived from an EMBL/GenBank/DDBJ whole genome shotgun (WGS) entry which is preliminary data.</text>
</comment>
<dbReference type="NCBIfam" id="TIGR01979">
    <property type="entry name" value="sufS"/>
    <property type="match status" value="1"/>
</dbReference>
<dbReference type="EC" id="2.8.1.7" evidence="4"/>
<sequence>MDLSKIEKIRREFPIFNNGSQESFIYFDSAATTQKPACVIDSISEAYRFCNANVHRGTYRMSREATEHHENARQTIANWIGASPEEIIFTSGTTASLNMVAYSFGDMLLKQGDSLVTTLMEHHSNFVPWQQLALRKNALLHVVSLTETGEIDREAFTKALSDHPKIVAIAHVSNVLGTVNPVKELVAEAHEAGAFVVVDGAQAIAHRAVNVKEIDADFYAFSGHKMYGPTGIGVLYGKRKLLEEMPPFFFGGEMIDKVTTERTTFAPLPYKFEAGTPDFVSSVALAKAVDFITRIGFDTISQHEQLLLHKLTDGLATIKGISILGAAPRKEAVVTFVCDGVHPYDLGILLDELGFALRSGHHCAEPLMNACSVTATLRASMGIYNTEEEVDKLIQAVQRAVKILRR</sequence>
<dbReference type="InterPro" id="IPR015421">
    <property type="entry name" value="PyrdxlP-dep_Trfase_major"/>
</dbReference>
<dbReference type="InterPro" id="IPR000192">
    <property type="entry name" value="Aminotrans_V_dom"/>
</dbReference>
<protein>
    <recommendedName>
        <fullName evidence="5">Probable cysteine desulfurase</fullName>
        <ecNumber evidence="4">2.8.1.7</ecNumber>
    </recommendedName>
</protein>
<gene>
    <name evidence="10" type="ORF">Tsumi_07580</name>
</gene>
<comment type="function">
    <text evidence="2">Catalyzes the removal of elemental sulfur and selenium atoms from L-cysteine, L-cystine, L-selenocysteine, and L-selenocystine to produce L-alanine.</text>
</comment>
<keyword evidence="6" id="KW-0808">Transferase</keyword>
<dbReference type="Gene3D" id="3.90.1150.10">
    <property type="entry name" value="Aspartate Aminotransferase, domain 1"/>
    <property type="match status" value="1"/>
</dbReference>
<proteinExistence type="inferred from homology"/>
<evidence type="ECO:0000256" key="1">
    <source>
        <dbReference type="ARBA" id="ARBA00001933"/>
    </source>
</evidence>
<dbReference type="InterPro" id="IPR016454">
    <property type="entry name" value="Cysteine_dSase"/>
</dbReference>
<evidence type="ECO:0000256" key="8">
    <source>
        <dbReference type="ARBA" id="ARBA00050776"/>
    </source>
</evidence>
<evidence type="ECO:0000313" key="10">
    <source>
        <dbReference type="EMBL" id="GAB1251654.1"/>
    </source>
</evidence>
<evidence type="ECO:0000256" key="6">
    <source>
        <dbReference type="ARBA" id="ARBA00022679"/>
    </source>
</evidence>
<keyword evidence="7" id="KW-0663">Pyridoxal phosphate</keyword>
<evidence type="ECO:0000256" key="5">
    <source>
        <dbReference type="ARBA" id="ARBA00021850"/>
    </source>
</evidence>
<dbReference type="PIRSF" id="PIRSF005572">
    <property type="entry name" value="NifS"/>
    <property type="match status" value="1"/>
</dbReference>
<dbReference type="InterPro" id="IPR015424">
    <property type="entry name" value="PyrdxlP-dep_Trfase"/>
</dbReference>
<dbReference type="Gene3D" id="3.40.640.10">
    <property type="entry name" value="Type I PLP-dependent aspartate aminotransferase-like (Major domain)"/>
    <property type="match status" value="1"/>
</dbReference>
<reference evidence="10 11" key="1">
    <citation type="journal article" date="2025" name="Int. J. Syst. Evol. Microbiol.">
        <title>Desulfovibrio falkowii sp. nov., Porphyromonas miyakawae sp. nov., Mediterraneibacter flintii sp. nov. and Owariibacterium komagatae gen. nov., sp. nov., isolated from human faeces.</title>
        <authorList>
            <person name="Hamaguchi T."/>
            <person name="Ohara M."/>
            <person name="Hisatomi A."/>
            <person name="Sekiguchi K."/>
            <person name="Takeda J.I."/>
            <person name="Ueyama J."/>
            <person name="Ito M."/>
            <person name="Nishiwaki H."/>
            <person name="Ogi T."/>
            <person name="Hirayama M."/>
            <person name="Ohkuma M."/>
            <person name="Sakamoto M."/>
            <person name="Ohno K."/>
        </authorList>
    </citation>
    <scope>NUCLEOTIDE SEQUENCE [LARGE SCALE GENOMIC DNA]</scope>
    <source>
        <strain evidence="10 11">13CB11C</strain>
    </source>
</reference>
<dbReference type="EMBL" id="BAAFSF010000001">
    <property type="protein sequence ID" value="GAB1251654.1"/>
    <property type="molecule type" value="Genomic_DNA"/>
</dbReference>
<dbReference type="SUPFAM" id="SSF53383">
    <property type="entry name" value="PLP-dependent transferases"/>
    <property type="match status" value="1"/>
</dbReference>
<comment type="cofactor">
    <cofactor evidence="1">
        <name>pyridoxal 5'-phosphate</name>
        <dbReference type="ChEBI" id="CHEBI:597326"/>
    </cofactor>
</comment>
<evidence type="ECO:0000256" key="3">
    <source>
        <dbReference type="ARBA" id="ARBA00010447"/>
    </source>
</evidence>
<comment type="catalytic activity">
    <reaction evidence="8">
        <text>(sulfur carrier)-H + L-cysteine = (sulfur carrier)-SH + L-alanine</text>
        <dbReference type="Rhea" id="RHEA:43892"/>
        <dbReference type="Rhea" id="RHEA-COMP:14737"/>
        <dbReference type="Rhea" id="RHEA-COMP:14739"/>
        <dbReference type="ChEBI" id="CHEBI:29917"/>
        <dbReference type="ChEBI" id="CHEBI:35235"/>
        <dbReference type="ChEBI" id="CHEBI:57972"/>
        <dbReference type="ChEBI" id="CHEBI:64428"/>
        <dbReference type="EC" id="2.8.1.7"/>
    </reaction>
</comment>